<gene>
    <name evidence="10" type="ORF">U725_01312</name>
</gene>
<dbReference type="EMBL" id="AZSI01000040">
    <property type="protein sequence ID" value="KEY62526.1"/>
    <property type="molecule type" value="Genomic_DNA"/>
</dbReference>
<evidence type="ECO:0000313" key="11">
    <source>
        <dbReference type="Proteomes" id="UP000028401"/>
    </source>
</evidence>
<dbReference type="Pfam" id="PF01431">
    <property type="entry name" value="Peptidase_M13"/>
    <property type="match status" value="1"/>
</dbReference>
<keyword evidence="7" id="KW-0482">Metalloprotease</keyword>
<dbReference type="GO" id="GO:0005886">
    <property type="term" value="C:plasma membrane"/>
    <property type="evidence" value="ECO:0007669"/>
    <property type="project" value="TreeGrafter"/>
</dbReference>
<keyword evidence="3" id="KW-0645">Protease</keyword>
<evidence type="ECO:0000256" key="6">
    <source>
        <dbReference type="ARBA" id="ARBA00022833"/>
    </source>
</evidence>
<dbReference type="InterPro" id="IPR018497">
    <property type="entry name" value="Peptidase_M13_C"/>
</dbReference>
<dbReference type="AlphaFoldDB" id="A0A084AB47"/>
<dbReference type="PRINTS" id="PR00786">
    <property type="entry name" value="NEPRILYSIN"/>
</dbReference>
<dbReference type="GO" id="GO:0016485">
    <property type="term" value="P:protein processing"/>
    <property type="evidence" value="ECO:0007669"/>
    <property type="project" value="TreeGrafter"/>
</dbReference>
<dbReference type="Gene3D" id="1.10.1380.10">
    <property type="entry name" value="Neutral endopeptidase , domain2"/>
    <property type="match status" value="1"/>
</dbReference>
<dbReference type="PROSITE" id="PS51885">
    <property type="entry name" value="NEPRILYSIN"/>
    <property type="match status" value="1"/>
</dbReference>
<feature type="domain" description="Peptidase M13 C-terminal" evidence="8">
    <location>
        <begin position="434"/>
        <end position="624"/>
    </location>
</feature>
<comment type="similarity">
    <text evidence="2">Belongs to the peptidase M13 family.</text>
</comment>
<dbReference type="PANTHER" id="PTHR11733:SF167">
    <property type="entry name" value="FI17812P1-RELATED"/>
    <property type="match status" value="1"/>
</dbReference>
<dbReference type="InterPro" id="IPR024079">
    <property type="entry name" value="MetalloPept_cat_dom_sf"/>
</dbReference>
<protein>
    <submittedName>
        <fullName evidence="10">Oligopeptidase O1, Metallo peptidase, MEROPS family M13</fullName>
    </submittedName>
</protein>
<dbReference type="SUPFAM" id="SSF55486">
    <property type="entry name" value="Metalloproteases ('zincins'), catalytic domain"/>
    <property type="match status" value="1"/>
</dbReference>
<comment type="caution">
    <text evidence="10">The sequence shown here is derived from an EMBL/GenBank/DDBJ whole genome shotgun (WGS) entry which is preliminary data.</text>
</comment>
<keyword evidence="5" id="KW-0378">Hydrolase</keyword>
<dbReference type="RefSeq" id="WP_042748253.1">
    <property type="nucleotide sequence ID" value="NZ_AZSI01000040.1"/>
</dbReference>
<evidence type="ECO:0000256" key="2">
    <source>
        <dbReference type="ARBA" id="ARBA00007357"/>
    </source>
</evidence>
<evidence type="ECO:0000259" key="9">
    <source>
        <dbReference type="Pfam" id="PF05649"/>
    </source>
</evidence>
<evidence type="ECO:0000313" key="10">
    <source>
        <dbReference type="EMBL" id="KEY62526.1"/>
    </source>
</evidence>
<organism evidence="10 11">
    <name type="scientific">Lactococcus cremoris subsp. cremoris GE214</name>
    <dbReference type="NCBI Taxonomy" id="1415168"/>
    <lineage>
        <taxon>Bacteria</taxon>
        <taxon>Bacillati</taxon>
        <taxon>Bacillota</taxon>
        <taxon>Bacilli</taxon>
        <taxon>Lactobacillales</taxon>
        <taxon>Streptococcaceae</taxon>
        <taxon>Lactococcus</taxon>
        <taxon>Lactococcus cremoris subsp. cremoris</taxon>
    </lineage>
</organism>
<dbReference type="GO" id="GO:0046872">
    <property type="term" value="F:metal ion binding"/>
    <property type="evidence" value="ECO:0007669"/>
    <property type="project" value="UniProtKB-KW"/>
</dbReference>
<keyword evidence="4" id="KW-0479">Metal-binding</keyword>
<proteinExistence type="inferred from homology"/>
<evidence type="ECO:0000256" key="3">
    <source>
        <dbReference type="ARBA" id="ARBA00022670"/>
    </source>
</evidence>
<feature type="domain" description="Peptidase M13 N-terminal" evidence="9">
    <location>
        <begin position="5"/>
        <end position="381"/>
    </location>
</feature>
<dbReference type="Proteomes" id="UP000028401">
    <property type="component" value="Unassembled WGS sequence"/>
</dbReference>
<evidence type="ECO:0000256" key="4">
    <source>
        <dbReference type="ARBA" id="ARBA00022723"/>
    </source>
</evidence>
<dbReference type="Gene3D" id="3.40.390.10">
    <property type="entry name" value="Collagenase (Catalytic Domain)"/>
    <property type="match status" value="1"/>
</dbReference>
<name>A0A084AB47_LACLC</name>
<dbReference type="InterPro" id="IPR008753">
    <property type="entry name" value="Peptidase_M13_N"/>
</dbReference>
<sequence>MTRIQDDLFATVNAEWLENAEIPADKPRISAFDELVLKNEKNLAKDLADLSQNLPTDNPELLEAIKFYNKAGDWQAREKADFSAVKNELAKVETLNTFEDFKNNLTQLVFHSQAPLPFSFSVEPDMKDAIHYSLGFSGPGLILPDTTYYNDEHPRKKELLDFWAKNTSEILKTFDVENAEEIAKSALKFDALLVPSANTSEEWAKYAELYHPISTDNFVSKVKNLDLKSLIKDLVKTEPDKVIVYEDRFYESFDSLINEENWSLIKAWMLTKIARGATSFFNEDLRILGGAYGRFLSNVQEARSQEKHQLDLTESYFSQVIGLFYGKKYFGEAAKSDVKRMVTAMIKVYQVRLSKNEWLSQETAEKAIEKLDAITPFIGFPDKLPEIYSRLKTTSGSLYEDALKFDKILTARTFEKFSEDVDKTSWHMPAHMVNAYYSPDSNTIVFPAAILQAPFYSLEQSSSQNYGGIGAVIAHEISHAFDNNGAQFDKEGNLNKWWLDEDYEAFEEKQKEMIALFDGVETEAGPANGKLIVSENIADQGGITAALTAAKDEKDVDLKAFFSQWAKIWRMKASKEFQQMLLSMDVHAPAKLRANIPPTNLEEFYETFDVKETDKMYRAPENRLKIW</sequence>
<comment type="cofactor">
    <cofactor evidence="1">
        <name>Zn(2+)</name>
        <dbReference type="ChEBI" id="CHEBI:29105"/>
    </cofactor>
</comment>
<evidence type="ECO:0000259" key="8">
    <source>
        <dbReference type="Pfam" id="PF01431"/>
    </source>
</evidence>
<reference evidence="10 11" key="1">
    <citation type="submission" date="2014-06" db="EMBL/GenBank/DDBJ databases">
        <title>Draft genome sequence of the putrescine producing strain Lactococcus lactis subsp cremoris GE214.</title>
        <authorList>
            <person name="Ladero V."/>
            <person name="Linares D.M."/>
            <person name="del Rio B."/>
            <person name="Mayo B."/>
            <person name="Martin M.C."/>
            <person name="Fernandez M."/>
            <person name="Alvarez M.A."/>
        </authorList>
    </citation>
    <scope>NUCLEOTIDE SEQUENCE [LARGE SCALE GENOMIC DNA]</scope>
    <source>
        <strain evidence="10 11">GE214</strain>
    </source>
</reference>
<dbReference type="InterPro" id="IPR000718">
    <property type="entry name" value="Peptidase_M13"/>
</dbReference>
<dbReference type="CDD" id="cd08662">
    <property type="entry name" value="M13"/>
    <property type="match status" value="1"/>
</dbReference>
<dbReference type="InterPro" id="IPR042089">
    <property type="entry name" value="Peptidase_M13_dom_2"/>
</dbReference>
<dbReference type="GO" id="GO:0004222">
    <property type="term" value="F:metalloendopeptidase activity"/>
    <property type="evidence" value="ECO:0007669"/>
    <property type="project" value="InterPro"/>
</dbReference>
<dbReference type="PATRIC" id="fig|1415168.3.peg.1377"/>
<evidence type="ECO:0000256" key="5">
    <source>
        <dbReference type="ARBA" id="ARBA00022801"/>
    </source>
</evidence>
<keyword evidence="6" id="KW-0862">Zinc</keyword>
<evidence type="ECO:0000256" key="7">
    <source>
        <dbReference type="ARBA" id="ARBA00023049"/>
    </source>
</evidence>
<dbReference type="Pfam" id="PF05649">
    <property type="entry name" value="Peptidase_M13_N"/>
    <property type="match status" value="1"/>
</dbReference>
<dbReference type="PANTHER" id="PTHR11733">
    <property type="entry name" value="ZINC METALLOPROTEASE FAMILY M13 NEPRILYSIN-RELATED"/>
    <property type="match status" value="1"/>
</dbReference>
<accession>A0A084AB47</accession>
<evidence type="ECO:0000256" key="1">
    <source>
        <dbReference type="ARBA" id="ARBA00001947"/>
    </source>
</evidence>